<dbReference type="Gene3D" id="3.30.200.20">
    <property type="entry name" value="Phosphorylase Kinase, domain 1"/>
    <property type="match status" value="1"/>
</dbReference>
<dbReference type="InterPro" id="IPR052441">
    <property type="entry name" value="Armadillo-Ser/Thr_Kinase"/>
</dbReference>
<feature type="domain" description="EDR1/CTR1/ARMC3-like peptidase-like" evidence="2">
    <location>
        <begin position="156"/>
        <end position="211"/>
    </location>
</feature>
<dbReference type="PANTHER" id="PTHR46618">
    <property type="entry name" value="ARMADILLO REPEAT-CONTAINING PROTEIN 3"/>
    <property type="match status" value="1"/>
</dbReference>
<evidence type="ECO:0000313" key="4">
    <source>
        <dbReference type="Proteomes" id="UP000796880"/>
    </source>
</evidence>
<organism evidence="3 4">
    <name type="scientific">Rhamnella rubrinervis</name>
    <dbReference type="NCBI Taxonomy" id="2594499"/>
    <lineage>
        <taxon>Eukaryota</taxon>
        <taxon>Viridiplantae</taxon>
        <taxon>Streptophyta</taxon>
        <taxon>Embryophyta</taxon>
        <taxon>Tracheophyta</taxon>
        <taxon>Spermatophyta</taxon>
        <taxon>Magnoliopsida</taxon>
        <taxon>eudicotyledons</taxon>
        <taxon>Gunneridae</taxon>
        <taxon>Pentapetalae</taxon>
        <taxon>rosids</taxon>
        <taxon>fabids</taxon>
        <taxon>Rosales</taxon>
        <taxon>Rhamnaceae</taxon>
        <taxon>rhamnoid group</taxon>
        <taxon>Rhamneae</taxon>
        <taxon>Rhamnella</taxon>
    </lineage>
</organism>
<keyword evidence="1" id="KW-0677">Repeat</keyword>
<evidence type="ECO:0000313" key="3">
    <source>
        <dbReference type="EMBL" id="KAF3440196.1"/>
    </source>
</evidence>
<reference evidence="3" key="1">
    <citation type="submission" date="2020-03" db="EMBL/GenBank/DDBJ databases">
        <title>A high-quality chromosome-level genome assembly of a woody plant with both climbing and erect habits, Rhamnella rubrinervis.</title>
        <authorList>
            <person name="Lu Z."/>
            <person name="Yang Y."/>
            <person name="Zhu X."/>
            <person name="Sun Y."/>
        </authorList>
    </citation>
    <scope>NUCLEOTIDE SEQUENCE</scope>
    <source>
        <strain evidence="3">BYM</strain>
        <tissue evidence="3">Leaf</tissue>
    </source>
</reference>
<evidence type="ECO:0000256" key="1">
    <source>
        <dbReference type="ARBA" id="ARBA00022737"/>
    </source>
</evidence>
<keyword evidence="4" id="KW-1185">Reference proteome</keyword>
<dbReference type="InterPro" id="IPR011009">
    <property type="entry name" value="Kinase-like_dom_sf"/>
</dbReference>
<name>A0A8K0E0T7_9ROSA</name>
<dbReference type="SUPFAM" id="SSF56112">
    <property type="entry name" value="Protein kinase-like (PK-like)"/>
    <property type="match status" value="1"/>
</dbReference>
<sequence>MGGIGTIESVGDRSTVDSGCADFNFLEEEFQVQLALAISASDPNSREDPESAQIDAVKRISLGGSATVADSRTLVDILTIRYWMLNVSNYCGGRFYDVYGVTSNSLAQGKMPLLVDLKAISVSDNVDYEVLLVNRLIDPELQQLEKRAYAISRENLRALLFKVLADRINLPCMLVKGSYYTGTDDGAVNFIKTEDGSEYIIDLMGAPGALIPAEVPSSQLPNSFLDMRLCRCYSDAHWTRFVLDIGQQDLDEDKVLEQIHTVDQKIAADGVHSHPDNLRYDPFLSIKHVYRALNEEQVYKPPMPSQANSCQRYLRNGYLSDDKAIGMETVNHGFSIGCGDQSERIQPMLGGFAEWEILWEDLELAASSYKIFYLVGSYGEVYHAEWNGTEVAVKKFLDQDVSGDALLQFKCEVEIMLRLRHQM</sequence>
<dbReference type="EMBL" id="VOIH02000008">
    <property type="protein sequence ID" value="KAF3440196.1"/>
    <property type="molecule type" value="Genomic_DNA"/>
</dbReference>
<dbReference type="Proteomes" id="UP000796880">
    <property type="component" value="Unassembled WGS sequence"/>
</dbReference>
<protein>
    <recommendedName>
        <fullName evidence="2">EDR1/CTR1/ARMC3-like peptidase-like domain-containing protein</fullName>
    </recommendedName>
</protein>
<accession>A0A8K0E0T7</accession>
<proteinExistence type="predicted"/>
<comment type="caution">
    <text evidence="3">The sequence shown here is derived from an EMBL/GenBank/DDBJ whole genome shotgun (WGS) entry which is preliminary data.</text>
</comment>
<evidence type="ECO:0000259" key="2">
    <source>
        <dbReference type="Pfam" id="PF14381"/>
    </source>
</evidence>
<dbReference type="InterPro" id="IPR055164">
    <property type="entry name" value="EDR1/CTR1/ARMC3-like_pept-like"/>
</dbReference>
<dbReference type="AlphaFoldDB" id="A0A8K0E0T7"/>
<dbReference type="PANTHER" id="PTHR46618:SF1">
    <property type="entry name" value="ARMADILLO REPEAT-CONTAINING PROTEIN 3"/>
    <property type="match status" value="1"/>
</dbReference>
<dbReference type="OrthoDB" id="7537227at2759"/>
<dbReference type="Pfam" id="PF14381">
    <property type="entry name" value="EDR1_CTR1_ARMC3_pept"/>
    <property type="match status" value="2"/>
</dbReference>
<gene>
    <name evidence="3" type="ORF">FNV43_RR18477</name>
</gene>
<feature type="domain" description="EDR1/CTR1/ARMC3-like peptidase-like" evidence="2">
    <location>
        <begin position="77"/>
        <end position="153"/>
    </location>
</feature>